<evidence type="ECO:0000259" key="8">
    <source>
        <dbReference type="Pfam" id="PF00749"/>
    </source>
</evidence>
<dbReference type="Gene3D" id="3.40.50.620">
    <property type="entry name" value="HUPs"/>
    <property type="match status" value="1"/>
</dbReference>
<dbReference type="NCBIfam" id="TIGR00464">
    <property type="entry name" value="gltX_bact"/>
    <property type="match status" value="1"/>
</dbReference>
<keyword evidence="6 7" id="KW-0030">Aminoacyl-tRNA synthetase</keyword>
<dbReference type="SUPFAM" id="SSF48163">
    <property type="entry name" value="An anticodon-binding domain of class I aminoacyl-tRNA synthetases"/>
    <property type="match status" value="1"/>
</dbReference>
<comment type="catalytic activity">
    <reaction evidence="7">
        <text>tRNA(Glu) + L-glutamate + ATP = L-glutamyl-tRNA(Glu) + AMP + diphosphate</text>
        <dbReference type="Rhea" id="RHEA:23540"/>
        <dbReference type="Rhea" id="RHEA-COMP:9663"/>
        <dbReference type="Rhea" id="RHEA-COMP:9680"/>
        <dbReference type="ChEBI" id="CHEBI:29985"/>
        <dbReference type="ChEBI" id="CHEBI:30616"/>
        <dbReference type="ChEBI" id="CHEBI:33019"/>
        <dbReference type="ChEBI" id="CHEBI:78442"/>
        <dbReference type="ChEBI" id="CHEBI:78520"/>
        <dbReference type="ChEBI" id="CHEBI:456215"/>
        <dbReference type="EC" id="6.1.1.17"/>
    </reaction>
</comment>
<dbReference type="InterPro" id="IPR049940">
    <property type="entry name" value="GluQ/Sye"/>
</dbReference>
<dbReference type="CDD" id="cd00808">
    <property type="entry name" value="GluRS_core"/>
    <property type="match status" value="1"/>
</dbReference>
<comment type="caution">
    <text evidence="10">The sequence shown here is derived from an EMBL/GenBank/DDBJ whole genome shotgun (WGS) entry which is preliminary data.</text>
</comment>
<dbReference type="InterPro" id="IPR033910">
    <property type="entry name" value="GluRS_core"/>
</dbReference>
<protein>
    <recommendedName>
        <fullName evidence="7">Glutamate--tRNA ligase</fullName>
        <ecNumber evidence="7">6.1.1.17</ecNumber>
    </recommendedName>
    <alternativeName>
        <fullName evidence="7">Glutamyl-tRNA synthetase</fullName>
        <shortName evidence="7">GluRS</shortName>
    </alternativeName>
</protein>
<comment type="subcellular location">
    <subcellularLocation>
        <location evidence="7">Cytoplasm</location>
    </subcellularLocation>
</comment>
<feature type="domain" description="Glutamyl/glutaminyl-tRNA synthetase class Ib catalytic" evidence="8">
    <location>
        <begin position="3"/>
        <end position="319"/>
    </location>
</feature>
<proteinExistence type="inferred from homology"/>
<sequence length="502" mass="57165">MTVRTRIAPSPTGFPHVGTAYIALFNLCFAKQHGGEFILRIEDTDQLRSTPESEKMILDSLRWLGLNWAEGPDVGGPHAPYRQSERMDIYKQYALELVEKGHAFYCFATAEELDQMRAEQQARGESPRYDGRGLLLSEEEVQRRLAAGEAHVIRMKVPTEGICVFNDMLRGDVEIPWAQVDMQILLKTDGLPTYHLANVVDDHLMEITHVIRGEEWIPSAPKHQLLYQYFGWDMPVLCHMPLLRNPDKSKLSKRKNPTSINYYKDIGVLPEALLNYLGRMGWSMPDESEKFTLAEMIENFDINRVSLGGPIFDVEKLNWLNGQWIKALSPSDLLDTLLAWKADRAKLEEIAAAIQPRINLLSEAVNWSAHYFNHFPALSKEQFASKKLTEEQVRQSLQFAIWRLESLFTWNNDTVSQTLMDLAAQMEVKLRDFMPAFFIAIAGSTASTPVMQTMVTIGPDLTFARLRNALEIVGGPSKKEVKVWEKRNESLKLPKNDAVDEA</sequence>
<dbReference type="AlphaFoldDB" id="A0A3A8EEW3"/>
<organism evidence="10 11">
    <name type="scientific">Acinetobacter tianfuensis</name>
    <dbReference type="NCBI Taxonomy" id="2419603"/>
    <lineage>
        <taxon>Bacteria</taxon>
        <taxon>Pseudomonadati</taxon>
        <taxon>Pseudomonadota</taxon>
        <taxon>Gammaproteobacteria</taxon>
        <taxon>Moraxellales</taxon>
        <taxon>Moraxellaceae</taxon>
        <taxon>Acinetobacter</taxon>
    </lineage>
</organism>
<feature type="short sequence motif" description="'HIGH' region" evidence="7">
    <location>
        <begin position="9"/>
        <end position="19"/>
    </location>
</feature>
<dbReference type="GO" id="GO:0004818">
    <property type="term" value="F:glutamate-tRNA ligase activity"/>
    <property type="evidence" value="ECO:0007669"/>
    <property type="project" value="UniProtKB-UniRule"/>
</dbReference>
<dbReference type="PANTHER" id="PTHR43311:SF2">
    <property type="entry name" value="GLUTAMATE--TRNA LIGASE, MITOCHONDRIAL-RELATED"/>
    <property type="match status" value="1"/>
</dbReference>
<dbReference type="Gene3D" id="1.10.10.350">
    <property type="match status" value="1"/>
</dbReference>
<dbReference type="SUPFAM" id="SSF52374">
    <property type="entry name" value="Nucleotidylyl transferase"/>
    <property type="match status" value="1"/>
</dbReference>
<evidence type="ECO:0000256" key="6">
    <source>
        <dbReference type="ARBA" id="ARBA00023146"/>
    </source>
</evidence>
<gene>
    <name evidence="7" type="primary">gltX</name>
    <name evidence="10" type="ORF">D7V32_03025</name>
</gene>
<evidence type="ECO:0000313" key="10">
    <source>
        <dbReference type="EMBL" id="RKG33457.1"/>
    </source>
</evidence>
<comment type="subunit">
    <text evidence="7">Monomer.</text>
</comment>
<evidence type="ECO:0000259" key="9">
    <source>
        <dbReference type="Pfam" id="PF19269"/>
    </source>
</evidence>
<dbReference type="PROSITE" id="PS00178">
    <property type="entry name" value="AA_TRNA_LIGASE_I"/>
    <property type="match status" value="1"/>
</dbReference>
<evidence type="ECO:0000256" key="5">
    <source>
        <dbReference type="ARBA" id="ARBA00022917"/>
    </source>
</evidence>
<dbReference type="InterPro" id="IPR001412">
    <property type="entry name" value="aa-tRNA-synth_I_CS"/>
</dbReference>
<dbReference type="InterPro" id="IPR020058">
    <property type="entry name" value="Glu/Gln-tRNA-synth_Ib_cat-dom"/>
</dbReference>
<dbReference type="Pfam" id="PF00749">
    <property type="entry name" value="tRNA-synt_1c"/>
    <property type="match status" value="1"/>
</dbReference>
<dbReference type="PRINTS" id="PR00987">
    <property type="entry name" value="TRNASYNTHGLU"/>
</dbReference>
<dbReference type="GO" id="GO:0000049">
    <property type="term" value="F:tRNA binding"/>
    <property type="evidence" value="ECO:0007669"/>
    <property type="project" value="InterPro"/>
</dbReference>
<dbReference type="PANTHER" id="PTHR43311">
    <property type="entry name" value="GLUTAMATE--TRNA LIGASE"/>
    <property type="match status" value="1"/>
</dbReference>
<dbReference type="InterPro" id="IPR000924">
    <property type="entry name" value="Glu/Gln-tRNA-synth"/>
</dbReference>
<dbReference type="EMBL" id="RAXV01000004">
    <property type="protein sequence ID" value="RKG33457.1"/>
    <property type="molecule type" value="Genomic_DNA"/>
</dbReference>
<dbReference type="InterPro" id="IPR008925">
    <property type="entry name" value="aa_tRNA-synth_I_cd-bd_sf"/>
</dbReference>
<dbReference type="Pfam" id="PF19269">
    <property type="entry name" value="Anticodon_2"/>
    <property type="match status" value="1"/>
</dbReference>
<dbReference type="OrthoDB" id="9807503at2"/>
<comment type="caution">
    <text evidence="7">Lacks conserved residue(s) required for the propagation of feature annotation.</text>
</comment>
<comment type="function">
    <text evidence="7">Catalyzes the attachment of glutamate to tRNA(Glu) in a two-step reaction: glutamate is first activated by ATP to form Glu-AMP and then transferred to the acceptor end of tRNA(Glu).</text>
</comment>
<dbReference type="HAMAP" id="MF_00022">
    <property type="entry name" value="Glu_tRNA_synth_type1"/>
    <property type="match status" value="1"/>
</dbReference>
<dbReference type="GO" id="GO:0005524">
    <property type="term" value="F:ATP binding"/>
    <property type="evidence" value="ECO:0007669"/>
    <property type="project" value="UniProtKB-UniRule"/>
</dbReference>
<keyword evidence="3 7" id="KW-0547">Nucleotide-binding</keyword>
<evidence type="ECO:0000256" key="7">
    <source>
        <dbReference type="HAMAP-Rule" id="MF_00022"/>
    </source>
</evidence>
<keyword evidence="5 7" id="KW-0648">Protein biosynthesis</keyword>
<dbReference type="FunFam" id="3.40.50.620:FF:000045">
    <property type="entry name" value="Glutamate--tRNA ligase, mitochondrial"/>
    <property type="match status" value="1"/>
</dbReference>
<dbReference type="InterPro" id="IPR020751">
    <property type="entry name" value="aa-tRNA-synth_I_codon-bd_sub2"/>
</dbReference>
<evidence type="ECO:0000256" key="2">
    <source>
        <dbReference type="ARBA" id="ARBA00022598"/>
    </source>
</evidence>
<name>A0A3A8EEW3_9GAMM</name>
<evidence type="ECO:0000256" key="4">
    <source>
        <dbReference type="ARBA" id="ARBA00022840"/>
    </source>
</evidence>
<dbReference type="RefSeq" id="WP_120401446.1">
    <property type="nucleotide sequence ID" value="NZ_RAXV01000004.1"/>
</dbReference>
<keyword evidence="4 7" id="KW-0067">ATP-binding</keyword>
<keyword evidence="11" id="KW-1185">Reference proteome</keyword>
<keyword evidence="2 7" id="KW-0436">Ligase</keyword>
<evidence type="ECO:0000256" key="1">
    <source>
        <dbReference type="ARBA" id="ARBA00007894"/>
    </source>
</evidence>
<feature type="binding site" evidence="7">
    <location>
        <position position="253"/>
    </location>
    <ligand>
        <name>ATP</name>
        <dbReference type="ChEBI" id="CHEBI:30616"/>
    </ligand>
</feature>
<dbReference type="Proteomes" id="UP000282388">
    <property type="component" value="Unassembled WGS sequence"/>
</dbReference>
<dbReference type="InterPro" id="IPR014729">
    <property type="entry name" value="Rossmann-like_a/b/a_fold"/>
</dbReference>
<evidence type="ECO:0000256" key="3">
    <source>
        <dbReference type="ARBA" id="ARBA00022741"/>
    </source>
</evidence>
<dbReference type="InterPro" id="IPR045462">
    <property type="entry name" value="aa-tRNA-synth_I_cd-bd"/>
</dbReference>
<dbReference type="GO" id="GO:0008270">
    <property type="term" value="F:zinc ion binding"/>
    <property type="evidence" value="ECO:0007669"/>
    <property type="project" value="InterPro"/>
</dbReference>
<dbReference type="EC" id="6.1.1.17" evidence="7"/>
<feature type="domain" description="Aminoacyl-tRNA synthetase class I anticodon-binding" evidence="9">
    <location>
        <begin position="333"/>
        <end position="470"/>
    </location>
</feature>
<evidence type="ECO:0000313" key="11">
    <source>
        <dbReference type="Proteomes" id="UP000282388"/>
    </source>
</evidence>
<comment type="similarity">
    <text evidence="1 7">Belongs to the class-I aminoacyl-tRNA synthetase family. Glutamate--tRNA ligase type 1 subfamily.</text>
</comment>
<dbReference type="GO" id="GO:0005829">
    <property type="term" value="C:cytosol"/>
    <property type="evidence" value="ECO:0007669"/>
    <property type="project" value="TreeGrafter"/>
</dbReference>
<dbReference type="InterPro" id="IPR004527">
    <property type="entry name" value="Glu-tRNA-ligase_bac/mito"/>
</dbReference>
<reference evidence="10 11" key="1">
    <citation type="submission" date="2018-09" db="EMBL/GenBank/DDBJ databases">
        <title>The draft genome of Acinetobacter spp. strains.</title>
        <authorList>
            <person name="Qin J."/>
            <person name="Feng Y."/>
            <person name="Zong Z."/>
        </authorList>
    </citation>
    <scope>NUCLEOTIDE SEQUENCE [LARGE SCALE GENOMIC DNA]</scope>
    <source>
        <strain evidence="10 11">WCHAc060012</strain>
    </source>
</reference>
<dbReference type="GO" id="GO:0006424">
    <property type="term" value="P:glutamyl-tRNA aminoacylation"/>
    <property type="evidence" value="ECO:0007669"/>
    <property type="project" value="UniProtKB-UniRule"/>
</dbReference>
<accession>A0A3A8EEW3</accession>
<keyword evidence="7" id="KW-0963">Cytoplasm</keyword>
<feature type="short sequence motif" description="'KMSKS' region" evidence="7">
    <location>
        <begin position="250"/>
        <end position="254"/>
    </location>
</feature>